<dbReference type="SMART" id="SM00444">
    <property type="entry name" value="GYF"/>
    <property type="match status" value="1"/>
</dbReference>
<dbReference type="OrthoDB" id="331341at2759"/>
<feature type="compositionally biased region" description="Acidic residues" evidence="1">
    <location>
        <begin position="55"/>
        <end position="71"/>
    </location>
</feature>
<protein>
    <recommendedName>
        <fullName evidence="2">GYF domain-containing protein</fullName>
    </recommendedName>
</protein>
<dbReference type="AlphaFoldDB" id="A0A6A6NZ47"/>
<feature type="domain" description="GYF" evidence="2">
    <location>
        <begin position="436"/>
        <end position="491"/>
    </location>
</feature>
<dbReference type="PANTHER" id="PTHR13138">
    <property type="entry name" value="PROTEIN LIN1"/>
    <property type="match status" value="1"/>
</dbReference>
<gene>
    <name evidence="3" type="ORF">BDY21DRAFT_286508</name>
</gene>
<sequence length="491" mass="53950">MSTARRAPRPKRAGDHFARTYGPQTSDSGLGGEPAPKKARFDPRNPSTLAPDAPGEGDDDDGAADEFLELDEIGKGGAQTKRSAVNIDGYESDSSEDNFDARAEAKAELARQQERSKGGAAKGKAEQEELDDMFADVDEGEFADADKDDDANALGKKKKGVRFLDESQIEGQVQNSTSGGHITLDSLKGKGRAKSEVDDGESSSASSVSGGDEGRDRVGSDVDAELGAGSKKKHAPKLDAFNMRAENEEGRFDEHGNYIRKAQDPDAVHDSWLEGLSRKDIRRAKEAQAKREEERRRRNIQDDAVLTSDVLKTLILHLEKGETVLEALQRLAKGRKEKRKPWQRKKRTKSNNNDDGDAMDMDAPTKAAEDPAEVRRLAAVEAITGAADQLLARGQPEIYDAERELLIRQFTRETGEDWVEPPREDAEGNGATGGETRQWEYRWSDARDGGERHGPYDGPTMDAWNSAGYFGEGVEFRRVGDVEWSRAVDFV</sequence>
<feature type="compositionally biased region" description="Basic and acidic residues" evidence="1">
    <location>
        <begin position="99"/>
        <end position="127"/>
    </location>
</feature>
<feature type="compositionally biased region" description="Polar residues" evidence="1">
    <location>
        <begin position="169"/>
        <end position="180"/>
    </location>
</feature>
<dbReference type="PANTHER" id="PTHR13138:SF3">
    <property type="entry name" value="CD2 ANTIGEN CYTOPLASMIC TAIL-BINDING PROTEIN 2"/>
    <property type="match status" value="1"/>
</dbReference>
<feature type="region of interest" description="Disordered" evidence="1">
    <location>
        <begin position="333"/>
        <end position="372"/>
    </location>
</feature>
<proteinExistence type="predicted"/>
<dbReference type="InterPro" id="IPR039905">
    <property type="entry name" value="CD2BP2/Lin1"/>
</dbReference>
<dbReference type="Pfam" id="PF02213">
    <property type="entry name" value="GYF"/>
    <property type="match status" value="1"/>
</dbReference>
<keyword evidence="4" id="KW-1185">Reference proteome</keyword>
<dbReference type="GO" id="GO:0005682">
    <property type="term" value="C:U5 snRNP"/>
    <property type="evidence" value="ECO:0007669"/>
    <property type="project" value="InterPro"/>
</dbReference>
<dbReference type="Proteomes" id="UP000799766">
    <property type="component" value="Unassembled WGS sequence"/>
</dbReference>
<feature type="region of interest" description="Disordered" evidence="1">
    <location>
        <begin position="1"/>
        <end position="241"/>
    </location>
</feature>
<accession>A0A6A6NZ47</accession>
<dbReference type="EMBL" id="MU001681">
    <property type="protein sequence ID" value="KAF2457021.1"/>
    <property type="molecule type" value="Genomic_DNA"/>
</dbReference>
<feature type="compositionally biased region" description="Basic residues" evidence="1">
    <location>
        <begin position="1"/>
        <end position="11"/>
    </location>
</feature>
<feature type="compositionally biased region" description="Basic residues" evidence="1">
    <location>
        <begin position="333"/>
        <end position="349"/>
    </location>
</feature>
<dbReference type="Gene3D" id="3.30.1490.40">
    <property type="match status" value="1"/>
</dbReference>
<evidence type="ECO:0000313" key="4">
    <source>
        <dbReference type="Proteomes" id="UP000799766"/>
    </source>
</evidence>
<dbReference type="SUPFAM" id="SSF55277">
    <property type="entry name" value="GYF domain"/>
    <property type="match status" value="1"/>
</dbReference>
<dbReference type="PROSITE" id="PS50829">
    <property type="entry name" value="GYF"/>
    <property type="match status" value="1"/>
</dbReference>
<name>A0A6A6NZ47_9PEZI</name>
<reference evidence="3" key="1">
    <citation type="journal article" date="2020" name="Stud. Mycol.">
        <title>101 Dothideomycetes genomes: a test case for predicting lifestyles and emergence of pathogens.</title>
        <authorList>
            <person name="Haridas S."/>
            <person name="Albert R."/>
            <person name="Binder M."/>
            <person name="Bloem J."/>
            <person name="Labutti K."/>
            <person name="Salamov A."/>
            <person name="Andreopoulos B."/>
            <person name="Baker S."/>
            <person name="Barry K."/>
            <person name="Bills G."/>
            <person name="Bluhm B."/>
            <person name="Cannon C."/>
            <person name="Castanera R."/>
            <person name="Culley D."/>
            <person name="Daum C."/>
            <person name="Ezra D."/>
            <person name="Gonzalez J."/>
            <person name="Henrissat B."/>
            <person name="Kuo A."/>
            <person name="Liang C."/>
            <person name="Lipzen A."/>
            <person name="Lutzoni F."/>
            <person name="Magnuson J."/>
            <person name="Mondo S."/>
            <person name="Nolan M."/>
            <person name="Ohm R."/>
            <person name="Pangilinan J."/>
            <person name="Park H.-J."/>
            <person name="Ramirez L."/>
            <person name="Alfaro M."/>
            <person name="Sun H."/>
            <person name="Tritt A."/>
            <person name="Yoshinaga Y."/>
            <person name="Zwiers L.-H."/>
            <person name="Turgeon B."/>
            <person name="Goodwin S."/>
            <person name="Spatafora J."/>
            <person name="Crous P."/>
            <person name="Grigoriev I."/>
        </authorList>
    </citation>
    <scope>NUCLEOTIDE SEQUENCE</scope>
    <source>
        <strain evidence="3">ATCC 16933</strain>
    </source>
</reference>
<organism evidence="3 4">
    <name type="scientific">Lineolata rhizophorae</name>
    <dbReference type="NCBI Taxonomy" id="578093"/>
    <lineage>
        <taxon>Eukaryota</taxon>
        <taxon>Fungi</taxon>
        <taxon>Dikarya</taxon>
        <taxon>Ascomycota</taxon>
        <taxon>Pezizomycotina</taxon>
        <taxon>Dothideomycetes</taxon>
        <taxon>Dothideomycetes incertae sedis</taxon>
        <taxon>Lineolatales</taxon>
        <taxon>Lineolataceae</taxon>
        <taxon>Lineolata</taxon>
    </lineage>
</organism>
<evidence type="ECO:0000259" key="2">
    <source>
        <dbReference type="PROSITE" id="PS50829"/>
    </source>
</evidence>
<dbReference type="InterPro" id="IPR003169">
    <property type="entry name" value="GYF"/>
</dbReference>
<dbReference type="InterPro" id="IPR035445">
    <property type="entry name" value="GYF-like_dom_sf"/>
</dbReference>
<evidence type="ECO:0000313" key="3">
    <source>
        <dbReference type="EMBL" id="KAF2457021.1"/>
    </source>
</evidence>
<evidence type="ECO:0000256" key="1">
    <source>
        <dbReference type="SAM" id="MobiDB-lite"/>
    </source>
</evidence>
<feature type="compositionally biased region" description="Acidic residues" evidence="1">
    <location>
        <begin position="128"/>
        <end position="151"/>
    </location>
</feature>